<comment type="caution">
    <text evidence="2">The sequence shown here is derived from an EMBL/GenBank/DDBJ whole genome shotgun (WGS) entry which is preliminary data.</text>
</comment>
<protein>
    <submittedName>
        <fullName evidence="2">Uncharacterized protein</fullName>
    </submittedName>
</protein>
<feature type="transmembrane region" description="Helical" evidence="1">
    <location>
        <begin position="24"/>
        <end position="46"/>
    </location>
</feature>
<gene>
    <name evidence="2" type="ORF">CG716_03730</name>
</gene>
<evidence type="ECO:0000313" key="3">
    <source>
        <dbReference type="Proteomes" id="UP000216063"/>
    </source>
</evidence>
<dbReference type="EMBL" id="NOZR01000002">
    <property type="protein sequence ID" value="OYN82374.1"/>
    <property type="molecule type" value="Genomic_DNA"/>
</dbReference>
<evidence type="ECO:0000256" key="1">
    <source>
        <dbReference type="SAM" id="Phobius"/>
    </source>
</evidence>
<keyword evidence="3" id="KW-1185">Reference proteome</keyword>
<evidence type="ECO:0000313" key="2">
    <source>
        <dbReference type="EMBL" id="OYN82374.1"/>
    </source>
</evidence>
<name>A0A255DT28_9MYCO</name>
<dbReference type="OrthoDB" id="4607106at2"/>
<accession>A0A255DT28</accession>
<organism evidence="2 3">
    <name type="scientific">Mycolicibacterium sphagni</name>
    <dbReference type="NCBI Taxonomy" id="1786"/>
    <lineage>
        <taxon>Bacteria</taxon>
        <taxon>Bacillati</taxon>
        <taxon>Actinomycetota</taxon>
        <taxon>Actinomycetes</taxon>
        <taxon>Mycobacteriales</taxon>
        <taxon>Mycobacteriaceae</taxon>
        <taxon>Mycolicibacterium</taxon>
    </lineage>
</organism>
<keyword evidence="1" id="KW-0472">Membrane</keyword>
<keyword evidence="1" id="KW-1133">Transmembrane helix</keyword>
<dbReference type="RefSeq" id="WP_094476534.1">
    <property type="nucleotide sequence ID" value="NZ_NOZR01000002.1"/>
</dbReference>
<keyword evidence="1" id="KW-0812">Transmembrane</keyword>
<proteinExistence type="predicted"/>
<reference evidence="2 3" key="1">
    <citation type="submission" date="2017-07" db="EMBL/GenBank/DDBJ databases">
        <title>The new phylogeny of genus Mycobacterium.</title>
        <authorList>
            <person name="Tortoli E."/>
            <person name="Trovato A."/>
            <person name="Cirillo D.M."/>
        </authorList>
    </citation>
    <scope>NUCLEOTIDE SEQUENCE [LARGE SCALE GENOMIC DNA]</scope>
    <source>
        <strain evidence="2 3">ATCC 33027</strain>
    </source>
</reference>
<dbReference type="AlphaFoldDB" id="A0A255DT28"/>
<sequence>MYARRRTDRPAPGKIGRRLWQTGWILWPLRIGIAVFTCLVVALAALQLQAALAYEFAGSAGAGDSAARLVAAASAAPQSRGGSPSPLAALITATAAGPVPLVLPAGLGESVSTPDGVVVYPDAGFDVIADNTRTVVCQIRPGLYQVSVDIEPTPASLGPRYVDPPVQVAGTAPTP</sequence>
<dbReference type="Proteomes" id="UP000216063">
    <property type="component" value="Unassembled WGS sequence"/>
</dbReference>